<evidence type="ECO:0000256" key="1">
    <source>
        <dbReference type="ARBA" id="ARBA00022603"/>
    </source>
</evidence>
<dbReference type="PROSITE" id="PS51683">
    <property type="entry name" value="SAM_OMT_II"/>
    <property type="match status" value="1"/>
</dbReference>
<dbReference type="InterPro" id="IPR029063">
    <property type="entry name" value="SAM-dependent_MTases_sf"/>
</dbReference>
<dbReference type="InterPro" id="IPR016461">
    <property type="entry name" value="COMT-like"/>
</dbReference>
<comment type="caution">
    <text evidence="5">The sequence shown here is derived from an EMBL/GenBank/DDBJ whole genome shotgun (WGS) entry which is preliminary data.</text>
</comment>
<dbReference type="PANTHER" id="PTHR43712:SF19">
    <property type="entry name" value="DUAL O-METHYLTRANSFERASE_FAD-DEPENDENT MONOOXYGENASE ELCB"/>
    <property type="match status" value="1"/>
</dbReference>
<keyword evidence="1" id="KW-0489">Methyltransferase</keyword>
<reference evidence="5" key="1">
    <citation type="submission" date="2023-03" db="EMBL/GenBank/DDBJ databases">
        <title>Complete genome of Cladonia borealis.</title>
        <authorList>
            <person name="Park H."/>
        </authorList>
    </citation>
    <scope>NUCLEOTIDE SEQUENCE</scope>
    <source>
        <strain evidence="5">ANT050790</strain>
    </source>
</reference>
<accession>A0AA39V7G8</accession>
<evidence type="ECO:0000313" key="6">
    <source>
        <dbReference type="Proteomes" id="UP001166286"/>
    </source>
</evidence>
<evidence type="ECO:0000256" key="3">
    <source>
        <dbReference type="ARBA" id="ARBA00022691"/>
    </source>
</evidence>
<dbReference type="Gene3D" id="3.40.50.150">
    <property type="entry name" value="Vaccinia Virus protein VP39"/>
    <property type="match status" value="1"/>
</dbReference>
<keyword evidence="2" id="KW-0808">Transferase</keyword>
<dbReference type="EMBL" id="JAFEKC020000002">
    <property type="protein sequence ID" value="KAK0516344.1"/>
    <property type="molecule type" value="Genomic_DNA"/>
</dbReference>
<dbReference type="SUPFAM" id="SSF53335">
    <property type="entry name" value="S-adenosyl-L-methionine-dependent methyltransferases"/>
    <property type="match status" value="1"/>
</dbReference>
<name>A0AA39V7G8_9LECA</name>
<dbReference type="GO" id="GO:0008171">
    <property type="term" value="F:O-methyltransferase activity"/>
    <property type="evidence" value="ECO:0007669"/>
    <property type="project" value="InterPro"/>
</dbReference>
<evidence type="ECO:0000256" key="2">
    <source>
        <dbReference type="ARBA" id="ARBA00022679"/>
    </source>
</evidence>
<dbReference type="SUPFAM" id="SSF46785">
    <property type="entry name" value="Winged helix' DNA-binding domain"/>
    <property type="match status" value="1"/>
</dbReference>
<gene>
    <name evidence="5" type="ORF">JMJ35_000947</name>
</gene>
<protein>
    <recommendedName>
        <fullName evidence="4">O-methyltransferase C-terminal domain-containing protein</fullName>
    </recommendedName>
</protein>
<keyword evidence="6" id="KW-1185">Reference proteome</keyword>
<dbReference type="Pfam" id="PF00891">
    <property type="entry name" value="Methyltransf_2"/>
    <property type="match status" value="1"/>
</dbReference>
<sequence>MDHEAPLEQLAAQLYAAAKDITLFCQQQNHPQRSLDRIEPTHLLPKDAPHTLLLAQQNIKEAALRIQQLVTDPNDFLERWQVQYQQLACLRWIFRFNVLFHVPLKHSVTYETIASAAQVPLRQLKSIVRMATTMNLLREPIPGEVAHSSTSAAFIRDPTLSDLGAFLTSFAIMALHIVEATEKFGAKESATQTTFNVWKNTDKPFFDYLKQDKEMTRQFASYMKNRTSGRGLSIQHLLTGYDWAALGKVVVVDVGGSNGYASIALAEAFPNLQFIVQDLPATIESSRPDMEALPSSISSRVNFQPHDFFTPQPLKDVEVFLLRAILHDWPKPEATRIIRNLVDSMKPGGKLIIMDTVLPQPGSVPAITESVLRCRDLTMMEAHNSKERELDEWVDLLKGADERLRLQNVVQPFMSLTSVLEVVRDDDVVSTNGHINGKANGHHRS</sequence>
<dbReference type="InterPro" id="IPR036390">
    <property type="entry name" value="WH_DNA-bd_sf"/>
</dbReference>
<keyword evidence="3" id="KW-0949">S-adenosyl-L-methionine</keyword>
<organism evidence="5 6">
    <name type="scientific">Cladonia borealis</name>
    <dbReference type="NCBI Taxonomy" id="184061"/>
    <lineage>
        <taxon>Eukaryota</taxon>
        <taxon>Fungi</taxon>
        <taxon>Dikarya</taxon>
        <taxon>Ascomycota</taxon>
        <taxon>Pezizomycotina</taxon>
        <taxon>Lecanoromycetes</taxon>
        <taxon>OSLEUM clade</taxon>
        <taxon>Lecanoromycetidae</taxon>
        <taxon>Lecanorales</taxon>
        <taxon>Lecanorineae</taxon>
        <taxon>Cladoniaceae</taxon>
        <taxon>Cladonia</taxon>
    </lineage>
</organism>
<evidence type="ECO:0000259" key="4">
    <source>
        <dbReference type="Pfam" id="PF00891"/>
    </source>
</evidence>
<dbReference type="AlphaFoldDB" id="A0AA39V7G8"/>
<proteinExistence type="predicted"/>
<evidence type="ECO:0000313" key="5">
    <source>
        <dbReference type="EMBL" id="KAK0516344.1"/>
    </source>
</evidence>
<dbReference type="GO" id="GO:0032259">
    <property type="term" value="P:methylation"/>
    <property type="evidence" value="ECO:0007669"/>
    <property type="project" value="UniProtKB-KW"/>
</dbReference>
<dbReference type="Proteomes" id="UP001166286">
    <property type="component" value="Unassembled WGS sequence"/>
</dbReference>
<feature type="domain" description="O-methyltransferase C-terminal" evidence="4">
    <location>
        <begin position="203"/>
        <end position="400"/>
    </location>
</feature>
<dbReference type="PANTHER" id="PTHR43712">
    <property type="entry name" value="PUTATIVE (AFU_ORTHOLOGUE AFUA_4G14580)-RELATED"/>
    <property type="match status" value="1"/>
</dbReference>
<dbReference type="InterPro" id="IPR001077">
    <property type="entry name" value="COMT_C"/>
</dbReference>